<name>A0ABV1QJG8_9HYPH</name>
<keyword evidence="3" id="KW-1185">Reference proteome</keyword>
<dbReference type="RefSeq" id="WP_350393051.1">
    <property type="nucleotide sequence ID" value="NZ_JBELQE010000040.1"/>
</dbReference>
<accession>A0ABV1QJG8</accession>
<organism evidence="2 3">
    <name type="scientific">Methylorubrum podarium</name>
    <dbReference type="NCBI Taxonomy" id="200476"/>
    <lineage>
        <taxon>Bacteria</taxon>
        <taxon>Pseudomonadati</taxon>
        <taxon>Pseudomonadota</taxon>
        <taxon>Alphaproteobacteria</taxon>
        <taxon>Hyphomicrobiales</taxon>
        <taxon>Methylobacteriaceae</taxon>
        <taxon>Methylorubrum</taxon>
    </lineage>
</organism>
<evidence type="ECO:0000313" key="3">
    <source>
        <dbReference type="Proteomes" id="UP001480955"/>
    </source>
</evidence>
<evidence type="ECO:0000313" key="2">
    <source>
        <dbReference type="EMBL" id="MER2249535.1"/>
    </source>
</evidence>
<protein>
    <submittedName>
        <fullName evidence="2">Uncharacterized protein</fullName>
    </submittedName>
</protein>
<keyword evidence="1" id="KW-0812">Transmembrane</keyword>
<keyword evidence="1" id="KW-0472">Membrane</keyword>
<proteinExistence type="predicted"/>
<dbReference type="Proteomes" id="UP001480955">
    <property type="component" value="Unassembled WGS sequence"/>
</dbReference>
<dbReference type="EMBL" id="JBELQE010000040">
    <property type="protein sequence ID" value="MER2249535.1"/>
    <property type="molecule type" value="Genomic_DNA"/>
</dbReference>
<comment type="caution">
    <text evidence="2">The sequence shown here is derived from an EMBL/GenBank/DDBJ whole genome shotgun (WGS) entry which is preliminary data.</text>
</comment>
<evidence type="ECO:0000256" key="1">
    <source>
        <dbReference type="SAM" id="Phobius"/>
    </source>
</evidence>
<gene>
    <name evidence="2" type="ORF">ABS772_06350</name>
</gene>
<sequence length="50" mass="5248">MKAVNGEQRIQRVSVVATVTLSIAGVTVGLAAGSTAIVFDPPNLRHSRCR</sequence>
<reference evidence="2 3" key="1">
    <citation type="submission" date="2024-06" db="EMBL/GenBank/DDBJ databases">
        <authorList>
            <person name="Campbell A.G."/>
        </authorList>
    </citation>
    <scope>NUCLEOTIDE SEQUENCE [LARGE SCALE GENOMIC DNA]</scope>
    <source>
        <strain evidence="2 3">EM12</strain>
    </source>
</reference>
<feature type="transmembrane region" description="Helical" evidence="1">
    <location>
        <begin position="12"/>
        <end position="39"/>
    </location>
</feature>
<keyword evidence="1" id="KW-1133">Transmembrane helix</keyword>